<keyword evidence="5 6" id="KW-0472">Membrane</keyword>
<dbReference type="RefSeq" id="WP_050002924.1">
    <property type="nucleotide sequence ID" value="NZ_CP008887.1"/>
</dbReference>
<reference evidence="8 9" key="1">
    <citation type="journal article" date="2015" name="Int. J. Syst. Evol. Microbiol.">
        <title>Thermococcus eurythermalis sp. nov., a conditional piezophilic hyperthermophilic archaeon with a wide temperature range isolated from an oil-immersed chimney in the Guaymas Basin.</title>
        <authorList>
            <person name="Zhao W."/>
            <person name="Zeng X."/>
            <person name="Xiao X."/>
        </authorList>
    </citation>
    <scope>NUCLEOTIDE SEQUENCE [LARGE SCALE GENOMIC DNA]</scope>
    <source>
        <strain evidence="8 9">A501</strain>
    </source>
</reference>
<protein>
    <submittedName>
        <fullName evidence="8">Sodium:proton antiporter</fullName>
    </submittedName>
</protein>
<keyword evidence="2" id="KW-1003">Cell membrane</keyword>
<dbReference type="InterPro" id="IPR007182">
    <property type="entry name" value="MnhB"/>
</dbReference>
<proteinExistence type="predicted"/>
<evidence type="ECO:0000256" key="3">
    <source>
        <dbReference type="ARBA" id="ARBA00022692"/>
    </source>
</evidence>
<dbReference type="AlphaFoldDB" id="A0A097QTZ0"/>
<keyword evidence="4 6" id="KW-1133">Transmembrane helix</keyword>
<evidence type="ECO:0000256" key="1">
    <source>
        <dbReference type="ARBA" id="ARBA00004651"/>
    </source>
</evidence>
<accession>A0A097QTZ0</accession>
<feature type="transmembrane region" description="Helical" evidence="6">
    <location>
        <begin position="148"/>
        <end position="168"/>
    </location>
</feature>
<dbReference type="GeneID" id="25153025"/>
<dbReference type="HOGENOM" id="CLU_069132_2_0_2"/>
<feature type="transmembrane region" description="Helical" evidence="6">
    <location>
        <begin position="114"/>
        <end position="136"/>
    </location>
</feature>
<dbReference type="KEGG" id="teu:TEU_06200"/>
<sequence length="255" mass="27760">MKRDVVVAVSFLLAFLFIAYAVTVENVLGLGGAELRPLGEFYLSHSFAHEGLTSHSPEVVTAIVWNYRGFDTLFETFVFFLAIMGAFSVLRLTSEQEKIVKELEASEPHRHMDLITRAITKLVVVMIVAISASIALHGHLTPGGGFQGGSAMAVASLLLFAVFSKFTIERKGLTVKHTVSAYALGLALILATVLAPLFLYGGKVLEINLLPGEMGLFNLDVGEYLAVTFGFLTVFLVLGVSEWIFKTVLRGEMND</sequence>
<gene>
    <name evidence="8" type="ORF">TEU_06200</name>
</gene>
<keyword evidence="3 6" id="KW-0812">Transmembrane</keyword>
<organism evidence="8 9">
    <name type="scientific">Thermococcus eurythermalis</name>
    <dbReference type="NCBI Taxonomy" id="1505907"/>
    <lineage>
        <taxon>Archaea</taxon>
        <taxon>Methanobacteriati</taxon>
        <taxon>Methanobacteriota</taxon>
        <taxon>Thermococci</taxon>
        <taxon>Thermococcales</taxon>
        <taxon>Thermococcaceae</taxon>
        <taxon>Thermococcus</taxon>
    </lineage>
</organism>
<dbReference type="EMBL" id="CP008887">
    <property type="protein sequence ID" value="AIU69950.1"/>
    <property type="molecule type" value="Genomic_DNA"/>
</dbReference>
<feature type="transmembrane region" description="Helical" evidence="6">
    <location>
        <begin position="73"/>
        <end position="93"/>
    </location>
</feature>
<dbReference type="Proteomes" id="UP000029980">
    <property type="component" value="Chromosome"/>
</dbReference>
<feature type="transmembrane region" description="Helical" evidence="6">
    <location>
        <begin position="221"/>
        <end position="245"/>
    </location>
</feature>
<comment type="subcellular location">
    <subcellularLocation>
        <location evidence="1">Cell membrane</location>
        <topology evidence="1">Multi-pass membrane protein</topology>
    </subcellularLocation>
</comment>
<evidence type="ECO:0000313" key="9">
    <source>
        <dbReference type="Proteomes" id="UP000029980"/>
    </source>
</evidence>
<evidence type="ECO:0000256" key="5">
    <source>
        <dbReference type="ARBA" id="ARBA00023136"/>
    </source>
</evidence>
<evidence type="ECO:0000256" key="6">
    <source>
        <dbReference type="SAM" id="Phobius"/>
    </source>
</evidence>
<evidence type="ECO:0000259" key="7">
    <source>
        <dbReference type="Pfam" id="PF04039"/>
    </source>
</evidence>
<feature type="domain" description="Na+/H+ antiporter MnhB subunit-related protein" evidence="7">
    <location>
        <begin position="115"/>
        <end position="232"/>
    </location>
</feature>
<evidence type="ECO:0000256" key="4">
    <source>
        <dbReference type="ARBA" id="ARBA00022989"/>
    </source>
</evidence>
<dbReference type="GO" id="GO:0005886">
    <property type="term" value="C:plasma membrane"/>
    <property type="evidence" value="ECO:0007669"/>
    <property type="project" value="UniProtKB-SubCell"/>
</dbReference>
<name>A0A097QTZ0_9EURY</name>
<dbReference type="STRING" id="1505907.TEU_06200"/>
<dbReference type="InterPro" id="IPR050622">
    <property type="entry name" value="CPA3_antiporter_subunitB"/>
</dbReference>
<evidence type="ECO:0000313" key="8">
    <source>
        <dbReference type="EMBL" id="AIU69950.1"/>
    </source>
</evidence>
<dbReference type="Pfam" id="PF04039">
    <property type="entry name" value="MnhB"/>
    <property type="match status" value="1"/>
</dbReference>
<evidence type="ECO:0000256" key="2">
    <source>
        <dbReference type="ARBA" id="ARBA00022475"/>
    </source>
</evidence>
<feature type="transmembrane region" description="Helical" evidence="6">
    <location>
        <begin position="180"/>
        <end position="201"/>
    </location>
</feature>
<keyword evidence="9" id="KW-1185">Reference proteome</keyword>
<dbReference type="PANTHER" id="PTHR33932">
    <property type="entry name" value="NA(+)/H(+) ANTIPORTER SUBUNIT B"/>
    <property type="match status" value="1"/>
</dbReference>
<dbReference type="OrthoDB" id="19265at2157"/>
<dbReference type="PANTHER" id="PTHR33932:SF4">
    <property type="entry name" value="NA(+)_H(+) ANTIPORTER SUBUNIT B"/>
    <property type="match status" value="1"/>
</dbReference>